<dbReference type="EMBL" id="JBBHJZ010000002">
    <property type="protein sequence ID" value="MEJ5977407.1"/>
    <property type="molecule type" value="Genomic_DNA"/>
</dbReference>
<evidence type="ECO:0000256" key="2">
    <source>
        <dbReference type="PROSITE-ProRule" id="PRU00335"/>
    </source>
</evidence>
<protein>
    <submittedName>
        <fullName evidence="5">TetR/AcrR family transcriptional regulator</fullName>
    </submittedName>
</protein>
<comment type="caution">
    <text evidence="5">The sequence shown here is derived from an EMBL/GenBank/DDBJ whole genome shotgun (WGS) entry which is preliminary data.</text>
</comment>
<name>A0ABU8RXF2_9SPHN</name>
<reference evidence="5 6" key="1">
    <citation type="submission" date="2024-03" db="EMBL/GenBank/DDBJ databases">
        <authorList>
            <person name="Jo J.-H."/>
        </authorList>
    </citation>
    <scope>NUCLEOTIDE SEQUENCE [LARGE SCALE GENOMIC DNA]</scope>
    <source>
        <strain evidence="5 6">PS1R-30</strain>
    </source>
</reference>
<feature type="region of interest" description="Disordered" evidence="3">
    <location>
        <begin position="1"/>
        <end position="35"/>
    </location>
</feature>
<evidence type="ECO:0000313" key="5">
    <source>
        <dbReference type="EMBL" id="MEJ5977407.1"/>
    </source>
</evidence>
<dbReference type="PANTHER" id="PTHR30055:SF146">
    <property type="entry name" value="HTH-TYPE TRANSCRIPTIONAL DUAL REGULATOR CECR"/>
    <property type="match status" value="1"/>
</dbReference>
<dbReference type="Proteomes" id="UP001361239">
    <property type="component" value="Unassembled WGS sequence"/>
</dbReference>
<dbReference type="Gene3D" id="1.10.357.10">
    <property type="entry name" value="Tetracycline Repressor, domain 2"/>
    <property type="match status" value="1"/>
</dbReference>
<evidence type="ECO:0000313" key="6">
    <source>
        <dbReference type="Proteomes" id="UP001361239"/>
    </source>
</evidence>
<evidence type="ECO:0000259" key="4">
    <source>
        <dbReference type="PROSITE" id="PS50977"/>
    </source>
</evidence>
<dbReference type="PROSITE" id="PS50977">
    <property type="entry name" value="HTH_TETR_2"/>
    <property type="match status" value="1"/>
</dbReference>
<accession>A0ABU8RXF2</accession>
<gene>
    <name evidence="5" type="ORF">WG901_12220</name>
</gene>
<dbReference type="InterPro" id="IPR001647">
    <property type="entry name" value="HTH_TetR"/>
</dbReference>
<dbReference type="InterPro" id="IPR009057">
    <property type="entry name" value="Homeodomain-like_sf"/>
</dbReference>
<feature type="domain" description="HTH tetR-type" evidence="4">
    <location>
        <begin position="34"/>
        <end position="94"/>
    </location>
</feature>
<dbReference type="InterPro" id="IPR039536">
    <property type="entry name" value="TetR_C_Proteobacteria"/>
</dbReference>
<keyword evidence="1 2" id="KW-0238">DNA-binding</keyword>
<dbReference type="InterPro" id="IPR050109">
    <property type="entry name" value="HTH-type_TetR-like_transc_reg"/>
</dbReference>
<dbReference type="PANTHER" id="PTHR30055">
    <property type="entry name" value="HTH-TYPE TRANSCRIPTIONAL REGULATOR RUTR"/>
    <property type="match status" value="1"/>
</dbReference>
<organism evidence="5 6">
    <name type="scientific">Novosphingobium anseongense</name>
    <dbReference type="NCBI Taxonomy" id="3133436"/>
    <lineage>
        <taxon>Bacteria</taxon>
        <taxon>Pseudomonadati</taxon>
        <taxon>Pseudomonadota</taxon>
        <taxon>Alphaproteobacteria</taxon>
        <taxon>Sphingomonadales</taxon>
        <taxon>Sphingomonadaceae</taxon>
        <taxon>Novosphingobium</taxon>
    </lineage>
</organism>
<sequence length="220" mass="24633">MKVESDTPLFTGKPAKARREGGRGPGRPSRARTEARNRELLDHALDLFLERGFAGTTIEAIIDDLGMARRTVYARYGDKITLFKAALQRAIDDWVVPEEQLRAAETDDFPETMLGVARLMVGHATSASGMRLTRIAHAEVIRMPEIGTYLSERTERRAMAYLVALFRRRLALANPEDAAKAFMLLVVDGAFQARVWHGSDDAEIERQIAYRTKLFLNGVS</sequence>
<dbReference type="SUPFAM" id="SSF46689">
    <property type="entry name" value="Homeodomain-like"/>
    <property type="match status" value="1"/>
</dbReference>
<evidence type="ECO:0000256" key="3">
    <source>
        <dbReference type="SAM" id="MobiDB-lite"/>
    </source>
</evidence>
<dbReference type="RefSeq" id="WP_339587346.1">
    <property type="nucleotide sequence ID" value="NZ_JBBHJZ010000002.1"/>
</dbReference>
<dbReference type="Pfam" id="PF14246">
    <property type="entry name" value="TetR_C_7"/>
    <property type="match status" value="1"/>
</dbReference>
<feature type="DNA-binding region" description="H-T-H motif" evidence="2">
    <location>
        <begin position="57"/>
        <end position="76"/>
    </location>
</feature>
<dbReference type="Pfam" id="PF00440">
    <property type="entry name" value="TetR_N"/>
    <property type="match status" value="1"/>
</dbReference>
<evidence type="ECO:0000256" key="1">
    <source>
        <dbReference type="ARBA" id="ARBA00023125"/>
    </source>
</evidence>
<keyword evidence="6" id="KW-1185">Reference proteome</keyword>
<proteinExistence type="predicted"/>